<keyword evidence="1" id="KW-0732">Signal</keyword>
<dbReference type="EMBL" id="KM038143">
    <property type="protein sequence ID" value="AIG55604.1"/>
    <property type="molecule type" value="Genomic_DNA"/>
</dbReference>
<dbReference type="SUPFAM" id="SSF56300">
    <property type="entry name" value="Metallo-dependent phosphatases"/>
    <property type="match status" value="1"/>
</dbReference>
<reference evidence="3" key="1">
    <citation type="journal article" date="2014" name="Genome Biol. Evol.">
        <title>The secreted proteins of Achlya hypogyna and Thraustotheca clavata identify the ancestral oomycete secretome and reveal gene acquisitions by horizontal gene transfer.</title>
        <authorList>
            <person name="Misner I."/>
            <person name="Blouin N."/>
            <person name="Leonard G."/>
            <person name="Richards T.A."/>
            <person name="Lane C.E."/>
        </authorList>
    </citation>
    <scope>NUCLEOTIDE SEQUENCE</scope>
    <source>
        <strain evidence="3">ATCC 34112</strain>
    </source>
</reference>
<name>A0A0A7CMF8_9STRA</name>
<dbReference type="InterPro" id="IPR004843">
    <property type="entry name" value="Calcineurin-like_PHP"/>
</dbReference>
<dbReference type="InterPro" id="IPR029052">
    <property type="entry name" value="Metallo-depent_PP-like"/>
</dbReference>
<accession>A0A0A7CMF8</accession>
<evidence type="ECO:0000259" key="2">
    <source>
        <dbReference type="Pfam" id="PF00149"/>
    </source>
</evidence>
<dbReference type="CDD" id="cd07383">
    <property type="entry name" value="MPP_Dcr2"/>
    <property type="match status" value="1"/>
</dbReference>
<feature type="domain" description="Calcineurin-like phosphoesterase" evidence="2">
    <location>
        <begin position="38"/>
        <end position="263"/>
    </location>
</feature>
<dbReference type="Pfam" id="PF00149">
    <property type="entry name" value="Metallophos"/>
    <property type="match status" value="1"/>
</dbReference>
<evidence type="ECO:0000313" key="3">
    <source>
        <dbReference type="EMBL" id="AIG55604.1"/>
    </source>
</evidence>
<feature type="chain" id="PRO_5002027311" evidence="1">
    <location>
        <begin position="18"/>
        <end position="368"/>
    </location>
</feature>
<proteinExistence type="predicted"/>
<dbReference type="GO" id="GO:0016788">
    <property type="term" value="F:hydrolase activity, acting on ester bonds"/>
    <property type="evidence" value="ECO:0007669"/>
    <property type="project" value="TreeGrafter"/>
</dbReference>
<organism evidence="3">
    <name type="scientific">Thraustotheca clavata</name>
    <dbReference type="NCBI Taxonomy" id="74557"/>
    <lineage>
        <taxon>Eukaryota</taxon>
        <taxon>Sar</taxon>
        <taxon>Stramenopiles</taxon>
        <taxon>Oomycota</taxon>
        <taxon>Saprolegniomycetes</taxon>
        <taxon>Saprolegniales</taxon>
        <taxon>Achlyaceae</taxon>
        <taxon>Thraustotheca</taxon>
    </lineage>
</organism>
<protein>
    <submittedName>
        <fullName evidence="3">Secreted protein</fullName>
    </submittedName>
</protein>
<dbReference type="PANTHER" id="PTHR32440:SF0">
    <property type="entry name" value="PHOSPHATASE DCR2-RELATED"/>
    <property type="match status" value="1"/>
</dbReference>
<dbReference type="Gene3D" id="3.60.21.10">
    <property type="match status" value="1"/>
</dbReference>
<evidence type="ECO:0000256" key="1">
    <source>
        <dbReference type="SAM" id="SignalP"/>
    </source>
</evidence>
<sequence>MHASVLFLSTFAVLTLASYPYLPARETCNQTYYEQSFTILQIPDMHYTGNSSHFCRGAPRDPCSESNMTIFLNTLLDQVKPDFIVYTGDQVENQENQDQVKTAIDAYSAPAIARRIPWAMVFGNHDEGDSMNRKEMLDYIAQKPYSHTHFGPADIGGVGNYEIDIKDHANTSVFRMYFIDTGNSGGVSVGQNQYLQQLAASHEAVPAVLFAHIPIPEYILSENETLKYGHQGERVSAGPQSGLFDTLVKMGDVKAMFVGHDHDNNYCVERSRIQLCYGGGSGYGAAYNLAKAPRNARVIQWQRDSNGPSISTWMQVDNDYTKNEYPLFGYKKDCLSSFKESQPRKSTANSNQYITVLAFFITLFVLLH</sequence>
<dbReference type="GO" id="GO:0005737">
    <property type="term" value="C:cytoplasm"/>
    <property type="evidence" value="ECO:0007669"/>
    <property type="project" value="TreeGrafter"/>
</dbReference>
<feature type="signal peptide" evidence="1">
    <location>
        <begin position="1"/>
        <end position="17"/>
    </location>
</feature>
<dbReference type="PANTHER" id="PTHR32440">
    <property type="entry name" value="PHOSPHATASE DCR2-RELATED-RELATED"/>
    <property type="match status" value="1"/>
</dbReference>
<dbReference type="AlphaFoldDB" id="A0A0A7CMF8"/>